<feature type="region of interest" description="Disordered" evidence="1">
    <location>
        <begin position="80"/>
        <end position="104"/>
    </location>
</feature>
<accession>F0WSJ9</accession>
<sequence>MIKKNSILMITDVKNYTEEYSGNNDSKGTNNEDNNDSYNINNSDSSDIGSGYETNVDEEEVTHGGAENIERAFDVALSARSNLENPTRSARYIGQSKRTQRRQNAAFRRAAFGTKPLTAYFIKQVSEHEQEGEEDLQQDDSTESSESNNNTSNWTDPKLSASIEKLKEMK</sequence>
<name>F0WSJ9_9STRA</name>
<protein>
    <submittedName>
        <fullName evidence="2">AlNc14C234G9344 protein</fullName>
    </submittedName>
</protein>
<reference evidence="2" key="1">
    <citation type="journal article" date="2011" name="PLoS Biol.">
        <title>Gene gain and loss during evolution of obligate parasitism in the white rust pathogen of Arabidopsis thaliana.</title>
        <authorList>
            <person name="Kemen E."/>
            <person name="Gardiner A."/>
            <person name="Schultz-Larsen T."/>
            <person name="Kemen A.C."/>
            <person name="Balmuth A.L."/>
            <person name="Robert-Seilaniantz A."/>
            <person name="Bailey K."/>
            <person name="Holub E."/>
            <person name="Studholme D.J."/>
            <person name="Maclean D."/>
            <person name="Jones J.D."/>
        </authorList>
    </citation>
    <scope>NUCLEOTIDE SEQUENCE</scope>
</reference>
<dbReference type="AlphaFoldDB" id="F0WSJ9"/>
<feature type="compositionally biased region" description="Low complexity" evidence="1">
    <location>
        <begin position="144"/>
        <end position="153"/>
    </location>
</feature>
<dbReference type="EMBL" id="FR824279">
    <property type="protein sequence ID" value="CCA24325.1"/>
    <property type="molecule type" value="Genomic_DNA"/>
</dbReference>
<feature type="region of interest" description="Disordered" evidence="1">
    <location>
        <begin position="123"/>
        <end position="170"/>
    </location>
</feature>
<feature type="compositionally biased region" description="Low complexity" evidence="1">
    <location>
        <begin position="36"/>
        <end position="52"/>
    </location>
</feature>
<feature type="compositionally biased region" description="Acidic residues" evidence="1">
    <location>
        <begin position="130"/>
        <end position="143"/>
    </location>
</feature>
<reference evidence="2" key="2">
    <citation type="submission" date="2011-02" db="EMBL/GenBank/DDBJ databases">
        <authorList>
            <person name="MacLean D."/>
        </authorList>
    </citation>
    <scope>NUCLEOTIDE SEQUENCE</scope>
</reference>
<proteinExistence type="predicted"/>
<evidence type="ECO:0000313" key="2">
    <source>
        <dbReference type="EMBL" id="CCA24325.1"/>
    </source>
</evidence>
<gene>
    <name evidence="2" type="primary">AlNc14C234G9344</name>
    <name evidence="2" type="ORF">ALNC14_104690</name>
</gene>
<dbReference type="HOGENOM" id="CLU_067450_1_0_1"/>
<evidence type="ECO:0000256" key="1">
    <source>
        <dbReference type="SAM" id="MobiDB-lite"/>
    </source>
</evidence>
<feature type="region of interest" description="Disordered" evidence="1">
    <location>
        <begin position="18"/>
        <end position="67"/>
    </location>
</feature>
<feature type="compositionally biased region" description="Polar residues" evidence="1">
    <location>
        <begin position="18"/>
        <end position="29"/>
    </location>
</feature>
<organism evidence="2">
    <name type="scientific">Albugo laibachii Nc14</name>
    <dbReference type="NCBI Taxonomy" id="890382"/>
    <lineage>
        <taxon>Eukaryota</taxon>
        <taxon>Sar</taxon>
        <taxon>Stramenopiles</taxon>
        <taxon>Oomycota</taxon>
        <taxon>Peronosporomycetes</taxon>
        <taxon>Albuginales</taxon>
        <taxon>Albuginaceae</taxon>
        <taxon>Albugo</taxon>
    </lineage>
</organism>